<proteinExistence type="predicted"/>
<name>A0A0R1ZN18_9LACO</name>
<feature type="transmembrane region" description="Helical" evidence="5">
    <location>
        <begin position="12"/>
        <end position="31"/>
    </location>
</feature>
<evidence type="ECO:0000256" key="2">
    <source>
        <dbReference type="ARBA" id="ARBA00022692"/>
    </source>
</evidence>
<feature type="domain" description="RDD" evidence="7">
    <location>
        <begin position="213"/>
        <end position="371"/>
    </location>
</feature>
<evidence type="ECO:0000259" key="6">
    <source>
        <dbReference type="Pfam" id="PF04892"/>
    </source>
</evidence>
<evidence type="ECO:0000256" key="5">
    <source>
        <dbReference type="SAM" id="Phobius"/>
    </source>
</evidence>
<keyword evidence="9" id="KW-1185">Reference proteome</keyword>
<protein>
    <submittedName>
        <fullName evidence="8">Glycopeptide antibiotics resistance protein</fullName>
    </submittedName>
</protein>
<dbReference type="OrthoDB" id="4822551at2"/>
<dbReference type="EMBL" id="AYYO01000011">
    <property type="protein sequence ID" value="KRM55877.1"/>
    <property type="molecule type" value="Genomic_DNA"/>
</dbReference>
<evidence type="ECO:0000313" key="9">
    <source>
        <dbReference type="Proteomes" id="UP000051679"/>
    </source>
</evidence>
<dbReference type="Pfam" id="PF04892">
    <property type="entry name" value="VanZ"/>
    <property type="match status" value="1"/>
</dbReference>
<evidence type="ECO:0000313" key="8">
    <source>
        <dbReference type="EMBL" id="KRM55877.1"/>
    </source>
</evidence>
<feature type="transmembrane region" description="Helical" evidence="5">
    <location>
        <begin position="110"/>
        <end position="128"/>
    </location>
</feature>
<dbReference type="GO" id="GO:0016020">
    <property type="term" value="C:membrane"/>
    <property type="evidence" value="ECO:0007669"/>
    <property type="project" value="UniProtKB-SubCell"/>
</dbReference>
<keyword evidence="4 5" id="KW-0472">Membrane</keyword>
<dbReference type="Pfam" id="PF06271">
    <property type="entry name" value="RDD"/>
    <property type="match status" value="1"/>
</dbReference>
<feature type="transmembrane region" description="Helical" evidence="5">
    <location>
        <begin position="174"/>
        <end position="195"/>
    </location>
</feature>
<comment type="caution">
    <text evidence="8">The sequence shown here is derived from an EMBL/GenBank/DDBJ whole genome shotgun (WGS) entry which is preliminary data.</text>
</comment>
<evidence type="ECO:0000259" key="7">
    <source>
        <dbReference type="Pfam" id="PF06271"/>
    </source>
</evidence>
<dbReference type="InterPro" id="IPR053150">
    <property type="entry name" value="Teicoplanin_resist-assoc"/>
</dbReference>
<feature type="domain" description="VanZ-like" evidence="6">
    <location>
        <begin position="48"/>
        <end position="191"/>
    </location>
</feature>
<dbReference type="RefSeq" id="WP_082620460.1">
    <property type="nucleotide sequence ID" value="NZ_AYYO01000011.1"/>
</dbReference>
<dbReference type="InterPro" id="IPR021192">
    <property type="entry name" value="UCP031578_Vanz/RDD"/>
</dbReference>
<feature type="transmembrane region" description="Helical" evidence="5">
    <location>
        <begin position="338"/>
        <end position="359"/>
    </location>
</feature>
<feature type="transmembrane region" description="Helical" evidence="5">
    <location>
        <begin position="43"/>
        <end position="63"/>
    </location>
</feature>
<dbReference type="PANTHER" id="PTHR36834:SF1">
    <property type="entry name" value="INTEGRAL MEMBRANE PROTEIN"/>
    <property type="match status" value="1"/>
</dbReference>
<accession>A0A0R1ZN18</accession>
<dbReference type="InterPro" id="IPR006976">
    <property type="entry name" value="VanZ-like"/>
</dbReference>
<evidence type="ECO:0000256" key="1">
    <source>
        <dbReference type="ARBA" id="ARBA00004141"/>
    </source>
</evidence>
<feature type="transmembrane region" description="Helical" evidence="5">
    <location>
        <begin position="302"/>
        <end position="318"/>
    </location>
</feature>
<evidence type="ECO:0000256" key="4">
    <source>
        <dbReference type="ARBA" id="ARBA00023136"/>
    </source>
</evidence>
<feature type="transmembrane region" description="Helical" evidence="5">
    <location>
        <begin position="140"/>
        <end position="162"/>
    </location>
</feature>
<feature type="transmembrane region" description="Helical" evidence="5">
    <location>
        <begin position="256"/>
        <end position="281"/>
    </location>
</feature>
<organism evidence="8 9">
    <name type="scientific">Lacticaseibacillus sharpeae JCM 1186 = DSM 20505</name>
    <dbReference type="NCBI Taxonomy" id="1291052"/>
    <lineage>
        <taxon>Bacteria</taxon>
        <taxon>Bacillati</taxon>
        <taxon>Bacillota</taxon>
        <taxon>Bacilli</taxon>
        <taxon>Lactobacillales</taxon>
        <taxon>Lactobacillaceae</taxon>
        <taxon>Lacticaseibacillus</taxon>
    </lineage>
</organism>
<dbReference type="STRING" id="1291052.FC18_GL000927"/>
<dbReference type="PIRSF" id="PIRSF031578">
    <property type="entry name" value="Uncharacterised_Vanz_RDD-cont"/>
    <property type="match status" value="1"/>
</dbReference>
<keyword evidence="3 5" id="KW-1133">Transmembrane helix</keyword>
<gene>
    <name evidence="8" type="ORF">FC18_GL000927</name>
</gene>
<evidence type="ECO:0000256" key="3">
    <source>
        <dbReference type="ARBA" id="ARBA00022989"/>
    </source>
</evidence>
<dbReference type="InterPro" id="IPR010432">
    <property type="entry name" value="RDD"/>
</dbReference>
<keyword evidence="2 5" id="KW-0812">Transmembrane</keyword>
<dbReference type="AlphaFoldDB" id="A0A0R1ZN18"/>
<dbReference type="PATRIC" id="fig|1291052.5.peg.943"/>
<comment type="subcellular location">
    <subcellularLocation>
        <location evidence="1">Membrane</location>
        <topology evidence="1">Multi-pass membrane protein</topology>
    </subcellularLocation>
</comment>
<dbReference type="PANTHER" id="PTHR36834">
    <property type="entry name" value="MEMBRANE PROTEIN-RELATED"/>
    <property type="match status" value="1"/>
</dbReference>
<feature type="transmembrane region" description="Helical" evidence="5">
    <location>
        <begin position="215"/>
        <end position="236"/>
    </location>
</feature>
<reference evidence="8 9" key="1">
    <citation type="journal article" date="2015" name="Genome Announc.">
        <title>Expanding the biotechnology potential of lactobacilli through comparative genomics of 213 strains and associated genera.</title>
        <authorList>
            <person name="Sun Z."/>
            <person name="Harris H.M."/>
            <person name="McCann A."/>
            <person name="Guo C."/>
            <person name="Argimon S."/>
            <person name="Zhang W."/>
            <person name="Yang X."/>
            <person name="Jeffery I.B."/>
            <person name="Cooney J.C."/>
            <person name="Kagawa T.F."/>
            <person name="Liu W."/>
            <person name="Song Y."/>
            <person name="Salvetti E."/>
            <person name="Wrobel A."/>
            <person name="Rasinkangas P."/>
            <person name="Parkhill J."/>
            <person name="Rea M.C."/>
            <person name="O'Sullivan O."/>
            <person name="Ritari J."/>
            <person name="Douillard F.P."/>
            <person name="Paul Ross R."/>
            <person name="Yang R."/>
            <person name="Briner A.E."/>
            <person name="Felis G.E."/>
            <person name="de Vos W.M."/>
            <person name="Barrangou R."/>
            <person name="Klaenhammer T.R."/>
            <person name="Caufield P.W."/>
            <person name="Cui Y."/>
            <person name="Zhang H."/>
            <person name="O'Toole P.W."/>
        </authorList>
    </citation>
    <scope>NUCLEOTIDE SEQUENCE [LARGE SCALE GENOMIC DNA]</scope>
    <source>
        <strain evidence="8 9">DSM 20505</strain>
    </source>
</reference>
<sequence>MATYLFPIKMAAISFPFLALLIALPFLIIQYRRYGSFTFSRAFVLYSFVFYMLTAYFMVILPLPAREAVAKLTTQRMQLVPFTGVMEFFGKSGFVVSQPGTWLAAFKSSYFLQPAFNMLLTVPFGFYLRYYFRKSWKQTLVMSFCLSLFYELTQLSGLYFIYPRPYRLFDVDDLIVNSLGGLLGFWLTPLFRLAFPNREKMDQVSYAKGRKVSWLRRFVALIADAVIILPIVRYLIHTAFALVNAQSLAANTALTYVLAVLIVFIGVPHMLHGATLGKALVRIRIVPADENSKVSWRRVVSIREALLYLVALPIWSGWWRQLSLVLTKISARTELNFIILAILGLGVLFFTADIIWTLICRDGRLFYDDWAKSKQISTVQQATKSV</sequence>
<dbReference type="Proteomes" id="UP000051679">
    <property type="component" value="Unassembled WGS sequence"/>
</dbReference>